<dbReference type="GO" id="GO:0003924">
    <property type="term" value="F:GTPase activity"/>
    <property type="evidence" value="ECO:0007669"/>
    <property type="project" value="UniProtKB-UniRule"/>
</dbReference>
<dbReference type="GO" id="GO:0043022">
    <property type="term" value="F:ribosome binding"/>
    <property type="evidence" value="ECO:0007669"/>
    <property type="project" value="UniProtKB-UniRule"/>
</dbReference>
<dbReference type="Gene3D" id="3.40.50.300">
    <property type="entry name" value="P-loop containing nucleotide triphosphate hydrolases"/>
    <property type="match status" value="1"/>
</dbReference>
<protein>
    <recommendedName>
        <fullName evidence="3">Large ribosomal subunit assembly factor BipA</fullName>
        <ecNumber evidence="3">3.6.5.-</ecNumber>
    </recommendedName>
    <alternativeName>
        <fullName evidence="3">GTP-binding protein BipA</fullName>
    </alternativeName>
</protein>
<dbReference type="InterPro" id="IPR048876">
    <property type="entry name" value="BipA_C"/>
</dbReference>
<dbReference type="GO" id="GO:0019843">
    <property type="term" value="F:rRNA binding"/>
    <property type="evidence" value="ECO:0007669"/>
    <property type="project" value="UniProtKB-KW"/>
</dbReference>
<dbReference type="NCBIfam" id="TIGR00231">
    <property type="entry name" value="small_GTP"/>
    <property type="match status" value="1"/>
</dbReference>
<dbReference type="FunFam" id="3.30.70.240:FF:000002">
    <property type="entry name" value="GTP-binding protein TypA"/>
    <property type="match status" value="1"/>
</dbReference>
<comment type="subunit">
    <text evidence="3">Monomer.</text>
</comment>
<dbReference type="PANTHER" id="PTHR42908">
    <property type="entry name" value="TRANSLATION ELONGATION FACTOR-RELATED"/>
    <property type="match status" value="1"/>
</dbReference>
<dbReference type="RefSeq" id="WP_185659247.1">
    <property type="nucleotide sequence ID" value="NZ_CAWPOO010000006.1"/>
</dbReference>
<dbReference type="InterPro" id="IPR027417">
    <property type="entry name" value="P-loop_NTPase"/>
</dbReference>
<dbReference type="GO" id="GO:0005829">
    <property type="term" value="C:cytosol"/>
    <property type="evidence" value="ECO:0007669"/>
    <property type="project" value="TreeGrafter"/>
</dbReference>
<evidence type="ECO:0000313" key="5">
    <source>
        <dbReference type="EMBL" id="MBC2605365.1"/>
    </source>
</evidence>
<dbReference type="CDD" id="cd03710">
    <property type="entry name" value="BipA_TypA_C"/>
    <property type="match status" value="1"/>
</dbReference>
<dbReference type="Pfam" id="PF00679">
    <property type="entry name" value="EFG_C"/>
    <property type="match status" value="1"/>
</dbReference>
<dbReference type="GO" id="GO:1990904">
    <property type="term" value="C:ribonucleoprotein complex"/>
    <property type="evidence" value="ECO:0007669"/>
    <property type="project" value="TreeGrafter"/>
</dbReference>
<evidence type="ECO:0000313" key="6">
    <source>
        <dbReference type="Proteomes" id="UP000526501"/>
    </source>
</evidence>
<dbReference type="EC" id="3.6.5.-" evidence="3"/>
<proteinExistence type="inferred from homology"/>
<dbReference type="FunFam" id="3.40.50.300:FF:000055">
    <property type="entry name" value="GTP-binding protein TypA"/>
    <property type="match status" value="1"/>
</dbReference>
<keyword evidence="3" id="KW-0694">RNA-binding</keyword>
<dbReference type="PANTHER" id="PTHR42908:SF8">
    <property type="entry name" value="TR-TYPE G DOMAIN-CONTAINING PROTEIN"/>
    <property type="match status" value="1"/>
</dbReference>
<keyword evidence="3" id="KW-0820">tRNA-binding</keyword>
<dbReference type="InterPro" id="IPR005225">
    <property type="entry name" value="Small_GTP-bd"/>
</dbReference>
<dbReference type="FunFam" id="2.40.50.250:FF:000001">
    <property type="entry name" value="GTP-binding protein TypA"/>
    <property type="match status" value="1"/>
</dbReference>
<dbReference type="NCBIfam" id="TIGR01394">
    <property type="entry name" value="TypA_BipA"/>
    <property type="match status" value="1"/>
</dbReference>
<dbReference type="Pfam" id="PF00009">
    <property type="entry name" value="GTP_EFTU"/>
    <property type="match status" value="1"/>
</dbReference>
<dbReference type="InterPro" id="IPR035651">
    <property type="entry name" value="BipA_V"/>
</dbReference>
<accession>A0A7X1B4B0</accession>
<dbReference type="SUPFAM" id="SSF52540">
    <property type="entry name" value="P-loop containing nucleoside triphosphate hydrolases"/>
    <property type="match status" value="1"/>
</dbReference>
<dbReference type="InterPro" id="IPR042116">
    <property type="entry name" value="TypA/BipA_C"/>
</dbReference>
<keyword evidence="3" id="KW-0963">Cytoplasm</keyword>
<dbReference type="SUPFAM" id="SSF54980">
    <property type="entry name" value="EF-G C-terminal domain-like"/>
    <property type="match status" value="2"/>
</dbReference>
<dbReference type="GO" id="GO:0000049">
    <property type="term" value="F:tRNA binding"/>
    <property type="evidence" value="ECO:0007669"/>
    <property type="project" value="UniProtKB-KW"/>
</dbReference>
<keyword evidence="1 3" id="KW-0547">Nucleotide-binding</keyword>
<dbReference type="Pfam" id="PF22042">
    <property type="entry name" value="EF-G_D2"/>
    <property type="match status" value="1"/>
</dbReference>
<dbReference type="Gene3D" id="2.40.50.250">
    <property type="entry name" value="bipa protein"/>
    <property type="match status" value="1"/>
</dbReference>
<keyword evidence="3" id="KW-0378">Hydrolase</keyword>
<dbReference type="InterPro" id="IPR009000">
    <property type="entry name" value="Transl_B-barrel_sf"/>
</dbReference>
<dbReference type="InterPro" id="IPR053905">
    <property type="entry name" value="EF-G-like_DII"/>
</dbReference>
<evidence type="ECO:0000259" key="4">
    <source>
        <dbReference type="PROSITE" id="PS51722"/>
    </source>
</evidence>
<gene>
    <name evidence="5" type="primary">typA</name>
    <name evidence="3" type="synonym">bipA</name>
    <name evidence="5" type="ORF">H5P27_04830</name>
</gene>
<name>A0A7X1B4B0_9BACT</name>
<dbReference type="InterPro" id="IPR035647">
    <property type="entry name" value="EFG_III/V"/>
</dbReference>
<dbReference type="InterPro" id="IPR000640">
    <property type="entry name" value="EFG_V-like"/>
</dbReference>
<dbReference type="PRINTS" id="PR00315">
    <property type="entry name" value="ELONGATNFCT"/>
</dbReference>
<feature type="domain" description="Tr-type G" evidence="4">
    <location>
        <begin position="5"/>
        <end position="200"/>
    </location>
</feature>
<comment type="caution">
    <text evidence="5">The sequence shown here is derived from an EMBL/GenBank/DDBJ whole genome shotgun (WGS) entry which is preliminary data.</text>
</comment>
<dbReference type="SUPFAM" id="SSF50447">
    <property type="entry name" value="Translation proteins"/>
    <property type="match status" value="1"/>
</dbReference>
<dbReference type="Gene3D" id="3.30.70.870">
    <property type="entry name" value="Elongation Factor G (Translational Gtpase), domain 3"/>
    <property type="match status" value="1"/>
</dbReference>
<dbReference type="Gene3D" id="3.30.70.240">
    <property type="match status" value="1"/>
</dbReference>
<comment type="caution">
    <text evidence="3">Lacks conserved residue(s) required for the propagation of feature annotation.</text>
</comment>
<dbReference type="HAMAP" id="MF_00849">
    <property type="entry name" value="BipA"/>
    <property type="match status" value="1"/>
</dbReference>
<comment type="function">
    <text evidence="3">A 50S ribosomal subunit assembly protein with GTPase activity, required for 50S subunit assembly at low temperatures, may also play a role in translation. Binds GTP and analogs. Binds the 70S ribosome between the 30S and 50S subunits, in a similar position as ribosome-bound EF-G; it contacts a number of ribosomal proteins, both rRNAs and the A-site tRNA.</text>
</comment>
<dbReference type="CDD" id="cd01891">
    <property type="entry name" value="TypA_BipA"/>
    <property type="match status" value="1"/>
</dbReference>
<organism evidence="5 6">
    <name type="scientific">Pelagicoccus albus</name>
    <dbReference type="NCBI Taxonomy" id="415222"/>
    <lineage>
        <taxon>Bacteria</taxon>
        <taxon>Pseudomonadati</taxon>
        <taxon>Verrucomicrobiota</taxon>
        <taxon>Opitutia</taxon>
        <taxon>Puniceicoccales</taxon>
        <taxon>Pelagicoccaceae</taxon>
        <taxon>Pelagicoccus</taxon>
    </lineage>
</organism>
<dbReference type="Proteomes" id="UP000526501">
    <property type="component" value="Unassembled WGS sequence"/>
</dbReference>
<dbReference type="InterPro" id="IPR047041">
    <property type="entry name" value="BipA_GTP-bd_dom"/>
</dbReference>
<keyword evidence="3" id="KW-0699">rRNA-binding</keyword>
<dbReference type="InterPro" id="IPR000795">
    <property type="entry name" value="T_Tr_GTP-bd_dom"/>
</dbReference>
<comment type="similarity">
    <text evidence="3">Belongs to the TRAFAC class translation factor GTPase superfamily. Classic translation factor GTPase family. BipA subfamily.</text>
</comment>
<dbReference type="PROSITE" id="PS51722">
    <property type="entry name" value="G_TR_2"/>
    <property type="match status" value="1"/>
</dbReference>
<dbReference type="PROSITE" id="PS00301">
    <property type="entry name" value="G_TR_1"/>
    <property type="match status" value="1"/>
</dbReference>
<comment type="catalytic activity">
    <reaction evidence="3">
        <text>GTP + H2O = GDP + phosphate + H(+)</text>
        <dbReference type="Rhea" id="RHEA:19669"/>
        <dbReference type="ChEBI" id="CHEBI:15377"/>
        <dbReference type="ChEBI" id="CHEBI:15378"/>
        <dbReference type="ChEBI" id="CHEBI:37565"/>
        <dbReference type="ChEBI" id="CHEBI:43474"/>
        <dbReference type="ChEBI" id="CHEBI:58189"/>
    </reaction>
</comment>
<dbReference type="CDD" id="cd03691">
    <property type="entry name" value="BipA_TypA_II"/>
    <property type="match status" value="1"/>
</dbReference>
<comment type="subcellular location">
    <subcellularLocation>
        <location evidence="3">Cytoplasm</location>
    </subcellularLocation>
    <text evidence="3">Binds to ribosomes.</text>
</comment>
<reference evidence="5 6" key="1">
    <citation type="submission" date="2020-07" db="EMBL/GenBank/DDBJ databases">
        <authorList>
            <person name="Feng X."/>
        </authorList>
    </citation>
    <scope>NUCLEOTIDE SEQUENCE [LARGE SCALE GENOMIC DNA]</scope>
    <source>
        <strain evidence="5 6">JCM23202</strain>
    </source>
</reference>
<keyword evidence="6" id="KW-1185">Reference proteome</keyword>
<evidence type="ECO:0000256" key="1">
    <source>
        <dbReference type="ARBA" id="ARBA00022741"/>
    </source>
</evidence>
<evidence type="ECO:0000256" key="3">
    <source>
        <dbReference type="HAMAP-Rule" id="MF_00849"/>
    </source>
</evidence>
<sequence length="602" mass="66867">MKRNEDIRNIAIIAHVDHGKTTLVDRLMQEGGVYRDNQAVAERAMDSMDLEREKGITIKAKNTSVHWKGKTINIVDTPGHADFGGEVERVMKMVDGVLLLVDAKDGPQAQTRFVLRKALGHGLKPIVVINKLDRDHADPERVHDLVLELFLALDADEEQFNAPFIYGSAKNGFAVREIDDERVDMTPLFETILDHIPAPEADTEGEFKMLVSNIDWDDYVGRVAIGKVLSGKVAKGDTIFRVMQDGKRERIKVTKVFEYSGMASSESIEGEAGTIVGVAGFDEVDIGETLCKTEAQEPLPFVEIDPPTIMMQFAVNDGPLAGRDGKLVTSRQIRERLMREMKTNVSIQVEDGETSGIFNVSARGAMQIAVLVETMRREGYEVLVSRPSVITQQIDGKTCEPFETLWIELPEDCMGGIMENLNNRKGIMTNMETRNGIVFLEMEIPTRGIIGFEIDLVNATSGHGIMSHLFLEYRPMAGEIVTRKSGTLVSMDNGKTTAYSLAALEERGKLFVGAGVEVYEGMIVGENPRQGEIPVNPTKAKQLTNFRSQGDGKGIQLSPPITFSLERSIEYIANDEFVEATPNNLRLRKRILNSTLRKRANR</sequence>
<dbReference type="Pfam" id="PF21018">
    <property type="entry name" value="BipA_C"/>
    <property type="match status" value="1"/>
</dbReference>
<dbReference type="InterPro" id="IPR006298">
    <property type="entry name" value="BipA"/>
</dbReference>
<feature type="binding site" evidence="3">
    <location>
        <begin position="17"/>
        <end position="22"/>
    </location>
    <ligand>
        <name>GTP</name>
        <dbReference type="ChEBI" id="CHEBI:37565"/>
    </ligand>
</feature>
<dbReference type="FunFam" id="3.30.70.870:FF:000003">
    <property type="entry name" value="GTP-binding protein TypA"/>
    <property type="match status" value="1"/>
</dbReference>
<dbReference type="GO" id="GO:0005525">
    <property type="term" value="F:GTP binding"/>
    <property type="evidence" value="ECO:0007669"/>
    <property type="project" value="UniProtKB-UniRule"/>
</dbReference>
<evidence type="ECO:0000256" key="2">
    <source>
        <dbReference type="ARBA" id="ARBA00023134"/>
    </source>
</evidence>
<dbReference type="InterPro" id="IPR031157">
    <property type="entry name" value="G_TR_CS"/>
</dbReference>
<dbReference type="EMBL" id="JACHVC010000006">
    <property type="protein sequence ID" value="MBC2605365.1"/>
    <property type="molecule type" value="Genomic_DNA"/>
</dbReference>
<dbReference type="InterPro" id="IPR047042">
    <property type="entry name" value="BipA_II"/>
</dbReference>
<keyword evidence="3" id="KW-0690">Ribosome biogenesis</keyword>
<dbReference type="GO" id="GO:0000027">
    <property type="term" value="P:ribosomal large subunit assembly"/>
    <property type="evidence" value="ECO:0007669"/>
    <property type="project" value="UniProtKB-UniRule"/>
</dbReference>
<keyword evidence="2 3" id="KW-0342">GTP-binding</keyword>
<dbReference type="AlphaFoldDB" id="A0A7X1B4B0"/>
<dbReference type="SMART" id="SM00838">
    <property type="entry name" value="EFG_C"/>
    <property type="match status" value="1"/>
</dbReference>
<dbReference type="Gene3D" id="2.40.30.10">
    <property type="entry name" value="Translation factors"/>
    <property type="match status" value="1"/>
</dbReference>